<keyword evidence="1" id="KW-0472">Membrane</keyword>
<name>A0A382JPH6_9ZZZZ</name>
<evidence type="ECO:0000256" key="1">
    <source>
        <dbReference type="SAM" id="Phobius"/>
    </source>
</evidence>
<reference evidence="2" key="1">
    <citation type="submission" date="2018-05" db="EMBL/GenBank/DDBJ databases">
        <authorList>
            <person name="Lanie J.A."/>
            <person name="Ng W.-L."/>
            <person name="Kazmierczak K.M."/>
            <person name="Andrzejewski T.M."/>
            <person name="Davidsen T.M."/>
            <person name="Wayne K.J."/>
            <person name="Tettelin H."/>
            <person name="Glass J.I."/>
            <person name="Rusch D."/>
            <person name="Podicherti R."/>
            <person name="Tsui H.-C.T."/>
            <person name="Winkler M.E."/>
        </authorList>
    </citation>
    <scope>NUCLEOTIDE SEQUENCE</scope>
</reference>
<organism evidence="2">
    <name type="scientific">marine metagenome</name>
    <dbReference type="NCBI Taxonomy" id="408172"/>
    <lineage>
        <taxon>unclassified sequences</taxon>
        <taxon>metagenomes</taxon>
        <taxon>ecological metagenomes</taxon>
    </lineage>
</organism>
<dbReference type="AlphaFoldDB" id="A0A382JPH6"/>
<keyword evidence="1" id="KW-0812">Transmembrane</keyword>
<protein>
    <recommendedName>
        <fullName evidence="3">DUF2306 domain-containing protein</fullName>
    </recommendedName>
</protein>
<keyword evidence="1" id="KW-1133">Transmembrane helix</keyword>
<feature type="transmembrane region" description="Helical" evidence="1">
    <location>
        <begin position="133"/>
        <end position="156"/>
    </location>
</feature>
<accession>A0A382JPH6</accession>
<evidence type="ECO:0000313" key="2">
    <source>
        <dbReference type="EMBL" id="SVC13103.1"/>
    </source>
</evidence>
<feature type="transmembrane region" description="Helical" evidence="1">
    <location>
        <begin position="94"/>
        <end position="113"/>
    </location>
</feature>
<proteinExistence type="predicted"/>
<feature type="transmembrane region" description="Helical" evidence="1">
    <location>
        <begin position="63"/>
        <end position="82"/>
    </location>
</feature>
<dbReference type="EMBL" id="UINC01075178">
    <property type="protein sequence ID" value="SVC13103.1"/>
    <property type="molecule type" value="Genomic_DNA"/>
</dbReference>
<feature type="transmembrane region" description="Helical" evidence="1">
    <location>
        <begin position="39"/>
        <end position="57"/>
    </location>
</feature>
<feature type="transmembrane region" description="Helical" evidence="1">
    <location>
        <begin position="6"/>
        <end position="27"/>
    </location>
</feature>
<sequence length="161" mass="17868">MPEMTLLGWFHTIIGVGAVLSGFYTIFKYKVISLEEFTGKLYLFLTLIVAGSALGIYNQGGFGIAHILAVLTLIALLGGLIMEKGKLFGSFSKYFQALGYTSTLLFHMIPAITDFLRRLPVGDPFVDSFEDPLLANFQLSFLLIYLSGIVIQMFWLKKHGS</sequence>
<gene>
    <name evidence="2" type="ORF">METZ01_LOCUS265957</name>
</gene>
<evidence type="ECO:0008006" key="3">
    <source>
        <dbReference type="Google" id="ProtNLM"/>
    </source>
</evidence>